<comment type="caution">
    <text evidence="1">The sequence shown here is derived from an EMBL/GenBank/DDBJ whole genome shotgun (WGS) entry which is preliminary data.</text>
</comment>
<accession>A0A0F9D9P6</accession>
<dbReference type="EMBL" id="LAZR01029842">
    <property type="protein sequence ID" value="KKL58393.1"/>
    <property type="molecule type" value="Genomic_DNA"/>
</dbReference>
<gene>
    <name evidence="1" type="ORF">LCGC14_2225850</name>
</gene>
<protein>
    <submittedName>
        <fullName evidence="1">Uncharacterized protein</fullName>
    </submittedName>
</protein>
<sequence length="139" mass="15439">MAIVSERILGAVSRVIHNPGSSKRAKIAAGKALTQKLPEQKEGSVLKIGQGGMWGFHLSLNCDKWYEGLVYGHMTPRPNAGQKVYLTMASGTVHTGQLVDIKLCRDPDDMFLANVLWDNPELRKLSGRKNLSLTQRLRR</sequence>
<feature type="non-terminal residue" evidence="1">
    <location>
        <position position="139"/>
    </location>
</feature>
<evidence type="ECO:0000313" key="1">
    <source>
        <dbReference type="EMBL" id="KKL58393.1"/>
    </source>
</evidence>
<dbReference type="AlphaFoldDB" id="A0A0F9D9P6"/>
<reference evidence="1" key="1">
    <citation type="journal article" date="2015" name="Nature">
        <title>Complex archaea that bridge the gap between prokaryotes and eukaryotes.</title>
        <authorList>
            <person name="Spang A."/>
            <person name="Saw J.H."/>
            <person name="Jorgensen S.L."/>
            <person name="Zaremba-Niedzwiedzka K."/>
            <person name="Martijn J."/>
            <person name="Lind A.E."/>
            <person name="van Eijk R."/>
            <person name="Schleper C."/>
            <person name="Guy L."/>
            <person name="Ettema T.J."/>
        </authorList>
    </citation>
    <scope>NUCLEOTIDE SEQUENCE</scope>
</reference>
<organism evidence="1">
    <name type="scientific">marine sediment metagenome</name>
    <dbReference type="NCBI Taxonomy" id="412755"/>
    <lineage>
        <taxon>unclassified sequences</taxon>
        <taxon>metagenomes</taxon>
        <taxon>ecological metagenomes</taxon>
    </lineage>
</organism>
<name>A0A0F9D9P6_9ZZZZ</name>
<proteinExistence type="predicted"/>